<feature type="region of interest" description="Disordered" evidence="14">
    <location>
        <begin position="78"/>
        <end position="100"/>
    </location>
</feature>
<comment type="function">
    <text evidence="12">Necessary for flagellar biosynthesis. May be involved in translocation of the flagellum.</text>
</comment>
<keyword evidence="5" id="KW-1003">Cell membrane</keyword>
<evidence type="ECO:0000256" key="7">
    <source>
        <dbReference type="ARBA" id="ARBA00022795"/>
    </source>
</evidence>
<dbReference type="SMART" id="SM00382">
    <property type="entry name" value="AAA"/>
    <property type="match status" value="1"/>
</dbReference>
<dbReference type="OrthoDB" id="9778554at2"/>
<dbReference type="STRING" id="889378.Spiaf_2084"/>
<comment type="subcellular location">
    <subcellularLocation>
        <location evidence="1">Cell membrane</location>
        <topology evidence="1">Peripheral membrane protein</topology>
        <orientation evidence="1">Cytoplasmic side</orientation>
    </subcellularLocation>
</comment>
<dbReference type="FunFam" id="3.40.50.300:FF:000695">
    <property type="entry name" value="Flagellar biosynthesis regulator FlhF"/>
    <property type="match status" value="1"/>
</dbReference>
<keyword evidence="10" id="KW-0472">Membrane</keyword>
<evidence type="ECO:0000259" key="15">
    <source>
        <dbReference type="SMART" id="SM00382"/>
    </source>
</evidence>
<dbReference type="Proteomes" id="UP000007383">
    <property type="component" value="Chromosome"/>
</dbReference>
<evidence type="ECO:0000256" key="8">
    <source>
        <dbReference type="ARBA" id="ARBA00022927"/>
    </source>
</evidence>
<dbReference type="PANTHER" id="PTHR43134:SF3">
    <property type="entry name" value="FLAGELLAR BIOSYNTHESIS PROTEIN FLHF"/>
    <property type="match status" value="1"/>
</dbReference>
<dbReference type="Pfam" id="PF00448">
    <property type="entry name" value="SRP54"/>
    <property type="match status" value="1"/>
</dbReference>
<proteinExistence type="inferred from homology"/>
<reference evidence="18" key="1">
    <citation type="journal article" date="2013" name="Stand. Genomic Sci.">
        <title>Complete genome sequence of the halophilic bacterium Spirochaeta africana type strain (Z-7692(T)) from the alkaline Lake Magadi in the East African Rift.</title>
        <authorList>
            <person name="Liolos K."/>
            <person name="Abt B."/>
            <person name="Scheuner C."/>
            <person name="Teshima H."/>
            <person name="Held B."/>
            <person name="Lapidus A."/>
            <person name="Nolan M."/>
            <person name="Lucas S."/>
            <person name="Deshpande S."/>
            <person name="Cheng J.F."/>
            <person name="Tapia R."/>
            <person name="Goodwin L.A."/>
            <person name="Pitluck S."/>
            <person name="Pagani I."/>
            <person name="Ivanova N."/>
            <person name="Mavromatis K."/>
            <person name="Mikhailova N."/>
            <person name="Huntemann M."/>
            <person name="Pati A."/>
            <person name="Chen A."/>
            <person name="Palaniappan K."/>
            <person name="Land M."/>
            <person name="Rohde M."/>
            <person name="Tindall B.J."/>
            <person name="Detter J.C."/>
            <person name="Goker M."/>
            <person name="Bristow J."/>
            <person name="Eisen J.A."/>
            <person name="Markowitz V."/>
            <person name="Hugenholtz P."/>
            <person name="Woyke T."/>
            <person name="Klenk H.P."/>
            <person name="Kyrpides N.C."/>
        </authorList>
    </citation>
    <scope>NUCLEOTIDE SEQUENCE</scope>
    <source>
        <strain evidence="18">ATCC 700263 / DSM 8902 / Z-7692</strain>
    </source>
</reference>
<dbReference type="SUPFAM" id="SSF52540">
    <property type="entry name" value="P-loop containing nucleoside triphosphate hydrolases"/>
    <property type="match status" value="1"/>
</dbReference>
<keyword evidence="11" id="KW-1006">Bacterial flagellum protein export</keyword>
<evidence type="ECO:0000256" key="9">
    <source>
        <dbReference type="ARBA" id="ARBA00023134"/>
    </source>
</evidence>
<dbReference type="GO" id="GO:0005047">
    <property type="term" value="F:signal recognition particle binding"/>
    <property type="evidence" value="ECO:0007669"/>
    <property type="project" value="TreeGrafter"/>
</dbReference>
<dbReference type="GO" id="GO:0005886">
    <property type="term" value="C:plasma membrane"/>
    <property type="evidence" value="ECO:0007669"/>
    <property type="project" value="UniProtKB-SubCell"/>
</dbReference>
<gene>
    <name evidence="17" type="ordered locus">Spiaf_2084</name>
</gene>
<evidence type="ECO:0000256" key="10">
    <source>
        <dbReference type="ARBA" id="ARBA00023136"/>
    </source>
</evidence>
<evidence type="ECO:0000256" key="11">
    <source>
        <dbReference type="ARBA" id="ARBA00023225"/>
    </source>
</evidence>
<dbReference type="InterPro" id="IPR003593">
    <property type="entry name" value="AAA+_ATPase"/>
</dbReference>
<dbReference type="AlphaFoldDB" id="U3GJI8"/>
<dbReference type="GO" id="GO:0005525">
    <property type="term" value="F:GTP binding"/>
    <property type="evidence" value="ECO:0007669"/>
    <property type="project" value="UniProtKB-UniRule"/>
</dbReference>
<dbReference type="GO" id="GO:0006614">
    <property type="term" value="P:SRP-dependent cotranslational protein targeting to membrane"/>
    <property type="evidence" value="ECO:0007669"/>
    <property type="project" value="UniProtKB-UniRule"/>
</dbReference>
<evidence type="ECO:0000256" key="14">
    <source>
        <dbReference type="SAM" id="MobiDB-lite"/>
    </source>
</evidence>
<evidence type="ECO:0000256" key="12">
    <source>
        <dbReference type="ARBA" id="ARBA00025337"/>
    </source>
</evidence>
<dbReference type="InterPro" id="IPR020006">
    <property type="entry name" value="FlhF"/>
</dbReference>
<keyword evidence="17" id="KW-0966">Cell projection</keyword>
<keyword evidence="9" id="KW-0342">GTP-binding</keyword>
<dbReference type="InterPro" id="IPR047040">
    <property type="entry name" value="FlhF__GTPase_dom"/>
</dbReference>
<keyword evidence="7" id="KW-1005">Bacterial flagellum biogenesis</keyword>
<evidence type="ECO:0000256" key="13">
    <source>
        <dbReference type="NCBIfam" id="TIGR03499"/>
    </source>
</evidence>
<evidence type="ECO:0000313" key="18">
    <source>
        <dbReference type="Proteomes" id="UP000007383"/>
    </source>
</evidence>
<organism evidence="17 18">
    <name type="scientific">Spirochaeta africana (strain ATCC 700263 / DSM 8902 / Z-7692)</name>
    <dbReference type="NCBI Taxonomy" id="889378"/>
    <lineage>
        <taxon>Bacteria</taxon>
        <taxon>Pseudomonadati</taxon>
        <taxon>Spirochaetota</taxon>
        <taxon>Spirochaetia</taxon>
        <taxon>Spirochaetales</taxon>
        <taxon>Spirochaetaceae</taxon>
        <taxon>Spirochaeta</taxon>
    </lineage>
</organism>
<evidence type="ECO:0000256" key="4">
    <source>
        <dbReference type="ARBA" id="ARBA00022448"/>
    </source>
</evidence>
<feature type="domain" description="SRP54-type proteins GTP-binding" evidence="16">
    <location>
        <begin position="193"/>
        <end position="391"/>
    </location>
</feature>
<evidence type="ECO:0000256" key="2">
    <source>
        <dbReference type="ARBA" id="ARBA00008531"/>
    </source>
</evidence>
<dbReference type="GO" id="GO:0015031">
    <property type="term" value="P:protein transport"/>
    <property type="evidence" value="ECO:0007669"/>
    <property type="project" value="UniProtKB-KW"/>
</dbReference>
<evidence type="ECO:0000313" key="17">
    <source>
        <dbReference type="EMBL" id="AFG38132.1"/>
    </source>
</evidence>
<dbReference type="InterPro" id="IPR027417">
    <property type="entry name" value="P-loop_NTPase"/>
</dbReference>
<feature type="compositionally biased region" description="Basic and acidic residues" evidence="14">
    <location>
        <begin position="78"/>
        <end position="98"/>
    </location>
</feature>
<dbReference type="EMBL" id="CP003282">
    <property type="protein sequence ID" value="AFG38132.1"/>
    <property type="molecule type" value="Genomic_DNA"/>
</dbReference>
<keyword evidence="8" id="KW-0653">Protein transport</keyword>
<evidence type="ECO:0000256" key="3">
    <source>
        <dbReference type="ARBA" id="ARBA00014919"/>
    </source>
</evidence>
<name>U3GJI8_SPIAZ</name>
<accession>U3GJI8</accession>
<evidence type="ECO:0000256" key="6">
    <source>
        <dbReference type="ARBA" id="ARBA00022741"/>
    </source>
</evidence>
<evidence type="ECO:0000256" key="5">
    <source>
        <dbReference type="ARBA" id="ARBA00022475"/>
    </source>
</evidence>
<dbReference type="KEGG" id="sfc:Spiaf_2084"/>
<dbReference type="Gene3D" id="1.20.120.1380">
    <property type="entry name" value="Flagellar FlhF biosynthesis protein, N domain"/>
    <property type="match status" value="1"/>
</dbReference>
<dbReference type="PANTHER" id="PTHR43134">
    <property type="entry name" value="SIGNAL RECOGNITION PARTICLE RECEPTOR SUBUNIT ALPHA"/>
    <property type="match status" value="1"/>
</dbReference>
<dbReference type="GO" id="GO:0003924">
    <property type="term" value="F:GTPase activity"/>
    <property type="evidence" value="ECO:0007669"/>
    <property type="project" value="UniProtKB-UniRule"/>
</dbReference>
<dbReference type="HOGENOM" id="CLU_009301_11_4_12"/>
<dbReference type="CDD" id="cd17873">
    <property type="entry name" value="FlhF"/>
    <property type="match status" value="1"/>
</dbReference>
<dbReference type="SMART" id="SM00962">
    <property type="entry name" value="SRP54"/>
    <property type="match status" value="1"/>
</dbReference>
<dbReference type="RefSeq" id="WP_014456115.1">
    <property type="nucleotide sequence ID" value="NC_017098.1"/>
</dbReference>
<sequence length="417" mass="46886">MEYFVEKGLGYQEVMQSIYHKYGESAKVMHHRNIRIPGFLGLFSRDGVEVTGYLSKEPLRRRIDIDEEKRKILSAVGERSDKAAAEKGRDKGSDKGGDSKALQTILDEVKSLKEQLGNRPADTAPAEHPAIDQIENLLLENDFSPRYIRSMIERITRTFSMEDLKDQTAVEQQVLTWIGEGVDIYPRQRMSKPEVFILVGPTGVGKTTTIAKLAAMYGLGRGAQQRGPAKVRILTIDNYRIGARQQMETYGDIMGIPVNSVENKDEMKKYLTMYQDADIIFVDTIGKSPRDFERLGKMRALLDGCGASSSVHLGMSATTKTSDMHEILRQFEPFGYKSVVLTKLDETTRVGNIISVLHEARKQLSFVTYGQKVPQDIERASIPFLLKHVNGFTADRGEVYRHFSEDEKSTGEGELHG</sequence>
<dbReference type="Gene3D" id="3.40.50.300">
    <property type="entry name" value="P-loop containing nucleotide triphosphate hydrolases"/>
    <property type="match status" value="1"/>
</dbReference>
<evidence type="ECO:0000259" key="16">
    <source>
        <dbReference type="SMART" id="SM00962"/>
    </source>
</evidence>
<feature type="domain" description="AAA+ ATPase" evidence="15">
    <location>
        <begin position="192"/>
        <end position="370"/>
    </location>
</feature>
<evidence type="ECO:0000256" key="1">
    <source>
        <dbReference type="ARBA" id="ARBA00004413"/>
    </source>
</evidence>
<keyword evidence="17" id="KW-0969">Cilium</keyword>
<keyword evidence="6" id="KW-0547">Nucleotide-binding</keyword>
<dbReference type="PATRIC" id="fig|889378.3.peg.2071"/>
<dbReference type="NCBIfam" id="TIGR03499">
    <property type="entry name" value="FlhF"/>
    <property type="match status" value="1"/>
</dbReference>
<keyword evidence="4" id="KW-0813">Transport</keyword>
<protein>
    <recommendedName>
        <fullName evidence="3 13">Flagellar biosynthesis protein FlhF</fullName>
    </recommendedName>
</protein>
<dbReference type="eggNOG" id="COG1419">
    <property type="taxonomic scope" value="Bacteria"/>
</dbReference>
<dbReference type="GO" id="GO:0044781">
    <property type="term" value="P:bacterial-type flagellum organization"/>
    <property type="evidence" value="ECO:0007669"/>
    <property type="project" value="UniProtKB-UniRule"/>
</dbReference>
<keyword evidence="18" id="KW-1185">Reference proteome</keyword>
<comment type="similarity">
    <text evidence="2">Belongs to the GTP-binding SRP family.</text>
</comment>
<keyword evidence="17" id="KW-0282">Flagellum</keyword>
<dbReference type="InterPro" id="IPR000897">
    <property type="entry name" value="SRP54_GTPase_dom"/>
</dbReference>